<reference evidence="2" key="2">
    <citation type="journal article" date="2021" name="Sci. Rep.">
        <title>The distribution of antibiotic resistance genes in chicken gut microbiota commensals.</title>
        <authorList>
            <person name="Juricova H."/>
            <person name="Matiasovicova J."/>
            <person name="Kubasova T."/>
            <person name="Cejkova D."/>
            <person name="Rychlik I."/>
        </authorList>
    </citation>
    <scope>NUCLEOTIDE SEQUENCE</scope>
    <source>
        <strain evidence="2">An824</strain>
    </source>
</reference>
<keyword evidence="3" id="KW-1185">Reference proteome</keyword>
<evidence type="ECO:0000313" key="2">
    <source>
        <dbReference type="EMBL" id="MBM6672285.1"/>
    </source>
</evidence>
<dbReference type="Gene3D" id="2.60.40.10">
    <property type="entry name" value="Immunoglobulins"/>
    <property type="match status" value="1"/>
</dbReference>
<sequence>MKKTLYKLITAIVVLSMGMLCSCSEDNEGFITATEDDFPQILLPWFGDWENGEPAVYKSISRDAEFVDSAVVTPALYTTVEWFLDDEKVCEGTKIQLSSILAGDYILKIVATTTKGKQTSRTGILEVLPLEGDPTPTDAASDRLVVPGMEAKLHGTNMDKVVKITIGDKEAAATFVPNNGNDYIEYTVPSDLALGTYRITLTDSDGNVYGGDKIEVTDELPVTEETTLWEGSFDVTWDTPFDLLKDQFKDLVQSGDIVRAYVSGEGTGTMTTAWWNNILTGKGDPERGDITISGSMVLEFELTDYSIQLMNEQDGALFVGDGYTITKVTKE</sequence>
<comment type="caution">
    <text evidence="2">The sequence shown here is derived from an EMBL/GenBank/DDBJ whole genome shotgun (WGS) entry which is preliminary data.</text>
</comment>
<evidence type="ECO:0000256" key="1">
    <source>
        <dbReference type="SAM" id="SignalP"/>
    </source>
</evidence>
<reference evidence="2" key="1">
    <citation type="submission" date="2020-08" db="EMBL/GenBank/DDBJ databases">
        <authorList>
            <person name="Cejkova D."/>
            <person name="Kubasova T."/>
            <person name="Jahodarova E."/>
            <person name="Rychlik I."/>
        </authorList>
    </citation>
    <scope>NUCLEOTIDE SEQUENCE</scope>
    <source>
        <strain evidence="2">An824</strain>
    </source>
</reference>
<dbReference type="AlphaFoldDB" id="A0A938WS44"/>
<dbReference type="EMBL" id="JACJJG010000001">
    <property type="protein sequence ID" value="MBM6672285.1"/>
    <property type="molecule type" value="Genomic_DNA"/>
</dbReference>
<dbReference type="InterPro" id="IPR013783">
    <property type="entry name" value="Ig-like_fold"/>
</dbReference>
<feature type="chain" id="PRO_5037441618" evidence="1">
    <location>
        <begin position="23"/>
        <end position="331"/>
    </location>
</feature>
<name>A0A938WS44_9BACT</name>
<gene>
    <name evidence="2" type="ORF">H6A34_00040</name>
</gene>
<dbReference type="PROSITE" id="PS51257">
    <property type="entry name" value="PROKAR_LIPOPROTEIN"/>
    <property type="match status" value="1"/>
</dbReference>
<accession>A0A938WS44</accession>
<keyword evidence="1" id="KW-0732">Signal</keyword>
<organism evidence="2 3">
    <name type="scientific">Marseilla massiliensis</name>
    <dbReference type="NCBI Taxonomy" id="1841864"/>
    <lineage>
        <taxon>Bacteria</taxon>
        <taxon>Pseudomonadati</taxon>
        <taxon>Bacteroidota</taxon>
        <taxon>Bacteroidia</taxon>
        <taxon>Bacteroidales</taxon>
        <taxon>Prevotellaceae</taxon>
        <taxon>Marseilla</taxon>
    </lineage>
</organism>
<evidence type="ECO:0000313" key="3">
    <source>
        <dbReference type="Proteomes" id="UP000706891"/>
    </source>
</evidence>
<proteinExistence type="predicted"/>
<dbReference type="Proteomes" id="UP000706891">
    <property type="component" value="Unassembled WGS sequence"/>
</dbReference>
<protein>
    <submittedName>
        <fullName evidence="2">Uncharacterized protein</fullName>
    </submittedName>
</protein>
<dbReference type="RefSeq" id="WP_205102685.1">
    <property type="nucleotide sequence ID" value="NZ_JACJJG010000001.1"/>
</dbReference>
<feature type="signal peptide" evidence="1">
    <location>
        <begin position="1"/>
        <end position="22"/>
    </location>
</feature>